<protein>
    <recommendedName>
        <fullName evidence="1">Aminoglycoside phosphotransferase domain-containing protein</fullName>
    </recommendedName>
</protein>
<dbReference type="InterPro" id="IPR011009">
    <property type="entry name" value="Kinase-like_dom_sf"/>
</dbReference>
<organism evidence="2 3">
    <name type="scientific">Micromonospora purpureochromogenes</name>
    <dbReference type="NCBI Taxonomy" id="47872"/>
    <lineage>
        <taxon>Bacteria</taxon>
        <taxon>Bacillati</taxon>
        <taxon>Actinomycetota</taxon>
        <taxon>Actinomycetes</taxon>
        <taxon>Micromonosporales</taxon>
        <taxon>Micromonosporaceae</taxon>
        <taxon>Micromonospora</taxon>
    </lineage>
</organism>
<gene>
    <name evidence="2" type="ORF">HDA35_004885</name>
</gene>
<keyword evidence="3" id="KW-1185">Reference proteome</keyword>
<dbReference type="InterPro" id="IPR002575">
    <property type="entry name" value="Aminoglycoside_PTrfase"/>
</dbReference>
<dbReference type="Pfam" id="PF01636">
    <property type="entry name" value="APH"/>
    <property type="match status" value="1"/>
</dbReference>
<comment type="caution">
    <text evidence="2">The sequence shown here is derived from an EMBL/GenBank/DDBJ whole genome shotgun (WGS) entry which is preliminary data.</text>
</comment>
<dbReference type="RefSeq" id="WP_179804815.1">
    <property type="nucleotide sequence ID" value="NZ_JACCCQ010000001.1"/>
</dbReference>
<evidence type="ECO:0000313" key="3">
    <source>
        <dbReference type="Proteomes" id="UP000631553"/>
    </source>
</evidence>
<evidence type="ECO:0000259" key="1">
    <source>
        <dbReference type="Pfam" id="PF01636"/>
    </source>
</evidence>
<accession>A0ABX2RUX5</accession>
<feature type="domain" description="Aminoglycoside phosphotransferase" evidence="1">
    <location>
        <begin position="96"/>
        <end position="261"/>
    </location>
</feature>
<proteinExistence type="predicted"/>
<dbReference type="PROSITE" id="PS00109">
    <property type="entry name" value="PROTEIN_KINASE_TYR"/>
    <property type="match status" value="1"/>
</dbReference>
<dbReference type="SUPFAM" id="SSF56112">
    <property type="entry name" value="Protein kinase-like (PK-like)"/>
    <property type="match status" value="1"/>
</dbReference>
<reference evidence="2 3" key="1">
    <citation type="submission" date="2020-07" db="EMBL/GenBank/DDBJ databases">
        <title>Sequencing the genomes of 1000 actinobacteria strains.</title>
        <authorList>
            <person name="Klenk H.-P."/>
        </authorList>
    </citation>
    <scope>NUCLEOTIDE SEQUENCE [LARGE SCALE GENOMIC DNA]</scope>
    <source>
        <strain evidence="2 3">DSM 43814</strain>
    </source>
</reference>
<evidence type="ECO:0000313" key="2">
    <source>
        <dbReference type="EMBL" id="NYF59054.1"/>
    </source>
</evidence>
<name>A0ABX2RUX5_9ACTN</name>
<dbReference type="Proteomes" id="UP000631553">
    <property type="component" value="Unassembled WGS sequence"/>
</dbReference>
<dbReference type="EMBL" id="JACCCQ010000001">
    <property type="protein sequence ID" value="NYF59054.1"/>
    <property type="molecule type" value="Genomic_DNA"/>
</dbReference>
<dbReference type="InterPro" id="IPR008266">
    <property type="entry name" value="Tyr_kinase_AS"/>
</dbReference>
<sequence>MTATGEVGHPDLVGRDPAQFTTDVQAMLSHLLRRSVVVEHLSRSPNPFASRVPAEVVTAQLRDDITYKLFLKSPGDEDADHPDKQRRDRELLVYADLFAGRALPVPRWAGGGWNPSIGRHDLYLEHIDDWDLRYQSLDYWYLAAGRLGDLHRAFAQSRMDLVTRDYLPRFDAAYFNAWGRRALETVQRQSARLGWRHERVLTAFRAGAELLAVQPPTLVHNDLSAKNVLVDRSAQPARVCFVDWELAGIGCGLLDLVHLKYGLHAAEAAQLCASYYEAVRGADVLPSNEKELMAVLAACEIHETNVRLWCSAQWSLPADRLEEWVSDTEAAVRWIS</sequence>
<dbReference type="Gene3D" id="3.90.1200.10">
    <property type="match status" value="1"/>
</dbReference>